<dbReference type="Proteomes" id="UP000868349">
    <property type="component" value="Unassembled WGS sequence"/>
</dbReference>
<comment type="caution">
    <text evidence="1">The sequence shown here is derived from an EMBL/GenBank/DDBJ whole genome shotgun (WGS) entry which is preliminary data.</text>
</comment>
<proteinExistence type="predicted"/>
<dbReference type="AlphaFoldDB" id="A0A1S9J9S2"/>
<accession>A0A1S9J9S2</accession>
<dbReference type="EMBL" id="MSJS02000065">
    <property type="protein sequence ID" value="OOO79429.1"/>
    <property type="molecule type" value="Genomic_DNA"/>
</dbReference>
<feature type="non-terminal residue" evidence="1">
    <location>
        <position position="1"/>
    </location>
</feature>
<gene>
    <name evidence="1" type="ORF">AJR17_015410</name>
</gene>
<name>A0A1S9J9S2_SHIBO</name>
<sequence length="63" mass="6955">KAIIVDFVSLSAGFNQQPEKNPFPAFKRLTSELTSLCFLKFPLPFMHPPPDSGSQPKKTPALP</sequence>
<organism evidence="1">
    <name type="scientific">Shigella boydii</name>
    <dbReference type="NCBI Taxonomy" id="621"/>
    <lineage>
        <taxon>Bacteria</taxon>
        <taxon>Pseudomonadati</taxon>
        <taxon>Pseudomonadota</taxon>
        <taxon>Gammaproteobacteria</taxon>
        <taxon>Enterobacterales</taxon>
        <taxon>Enterobacteriaceae</taxon>
        <taxon>Shigella</taxon>
    </lineage>
</organism>
<reference evidence="1" key="1">
    <citation type="submission" date="2017-02" db="EMBL/GenBank/DDBJ databases">
        <title>Shigella draft genomes.</title>
        <authorList>
            <person name="Weis A.M."/>
            <person name="Weimer B.C."/>
            <person name="Gilpin B."/>
        </authorList>
    </citation>
    <scope>NUCLEOTIDE SEQUENCE [LARGE SCALE GENOMIC DNA]</scope>
    <source>
        <strain evidence="1">BCW_4868</strain>
    </source>
</reference>
<evidence type="ECO:0000313" key="1">
    <source>
        <dbReference type="EMBL" id="OOO79429.1"/>
    </source>
</evidence>
<protein>
    <submittedName>
        <fullName evidence="1">Uncharacterized protein</fullName>
    </submittedName>
</protein>
<dbReference type="RefSeq" id="WP_216085164.1">
    <property type="nucleotide sequence ID" value="NZ_MSJS02000065.1"/>
</dbReference>